<evidence type="ECO:0000313" key="2">
    <source>
        <dbReference type="EMBL" id="KAK8079026.1"/>
    </source>
</evidence>
<proteinExistence type="predicted"/>
<reference evidence="2 3" key="1">
    <citation type="submission" date="2023-01" db="EMBL/GenBank/DDBJ databases">
        <title>Analysis of 21 Apiospora genomes using comparative genomics revels a genus with tremendous synthesis potential of carbohydrate active enzymes and secondary metabolites.</title>
        <authorList>
            <person name="Sorensen T."/>
        </authorList>
    </citation>
    <scope>NUCLEOTIDE SEQUENCE [LARGE SCALE GENOMIC DNA]</scope>
    <source>
        <strain evidence="2 3">CBS 135458</strain>
    </source>
</reference>
<accession>A0ABR1W921</accession>
<keyword evidence="3" id="KW-1185">Reference proteome</keyword>
<dbReference type="GeneID" id="92087305"/>
<sequence>MEYSEASTGKDRDRLAAENPALRRGNNTAHPQSGAANLLAARRDPRMEPTYLLVGAQGSGGGVGCVEAHQQDQ</sequence>
<dbReference type="RefSeq" id="XP_066720097.1">
    <property type="nucleotide sequence ID" value="XM_066854242.1"/>
</dbReference>
<evidence type="ECO:0000256" key="1">
    <source>
        <dbReference type="SAM" id="MobiDB-lite"/>
    </source>
</evidence>
<feature type="region of interest" description="Disordered" evidence="1">
    <location>
        <begin position="1"/>
        <end position="36"/>
    </location>
</feature>
<comment type="caution">
    <text evidence="2">The sequence shown here is derived from an EMBL/GenBank/DDBJ whole genome shotgun (WGS) entry which is preliminary data.</text>
</comment>
<feature type="compositionally biased region" description="Polar residues" evidence="1">
    <location>
        <begin position="25"/>
        <end position="35"/>
    </location>
</feature>
<dbReference type="EMBL" id="JAQQWL010000003">
    <property type="protein sequence ID" value="KAK8079026.1"/>
    <property type="molecule type" value="Genomic_DNA"/>
</dbReference>
<protein>
    <submittedName>
        <fullName evidence="2">Uncharacterized protein</fullName>
    </submittedName>
</protein>
<name>A0ABR1W921_9PEZI</name>
<gene>
    <name evidence="2" type="ORF">PG994_002833</name>
</gene>
<evidence type="ECO:0000313" key="3">
    <source>
        <dbReference type="Proteomes" id="UP001480595"/>
    </source>
</evidence>
<organism evidence="2 3">
    <name type="scientific">Apiospora phragmitis</name>
    <dbReference type="NCBI Taxonomy" id="2905665"/>
    <lineage>
        <taxon>Eukaryota</taxon>
        <taxon>Fungi</taxon>
        <taxon>Dikarya</taxon>
        <taxon>Ascomycota</taxon>
        <taxon>Pezizomycotina</taxon>
        <taxon>Sordariomycetes</taxon>
        <taxon>Xylariomycetidae</taxon>
        <taxon>Amphisphaeriales</taxon>
        <taxon>Apiosporaceae</taxon>
        <taxon>Apiospora</taxon>
    </lineage>
</organism>
<dbReference type="Proteomes" id="UP001480595">
    <property type="component" value="Unassembled WGS sequence"/>
</dbReference>